<dbReference type="KEGG" id="slf:JEQ17_49010"/>
<dbReference type="AlphaFoldDB" id="A0A7T7L6S2"/>
<dbReference type="InterPro" id="IPR011051">
    <property type="entry name" value="RmlC_Cupin_sf"/>
</dbReference>
<dbReference type="EMBL" id="CP066832">
    <property type="protein sequence ID" value="QQM47508.1"/>
    <property type="molecule type" value="Genomic_DNA"/>
</dbReference>
<dbReference type="Gene3D" id="2.60.120.10">
    <property type="entry name" value="Jelly Rolls"/>
    <property type="match status" value="1"/>
</dbReference>
<geneLocation type="plasmid" evidence="1 2">
    <name>unnamed1</name>
</geneLocation>
<proteinExistence type="predicted"/>
<evidence type="ECO:0008006" key="3">
    <source>
        <dbReference type="Google" id="ProtNLM"/>
    </source>
</evidence>
<accession>A0A7T7L6S2</accession>
<organism evidence="1 2">
    <name type="scientific">Streptomyces liliifuscus</name>
    <dbReference type="NCBI Taxonomy" id="2797636"/>
    <lineage>
        <taxon>Bacteria</taxon>
        <taxon>Bacillati</taxon>
        <taxon>Actinomycetota</taxon>
        <taxon>Actinomycetes</taxon>
        <taxon>Kitasatosporales</taxon>
        <taxon>Streptomycetaceae</taxon>
        <taxon>Streptomyces</taxon>
    </lineage>
</organism>
<dbReference type="SUPFAM" id="SSF51182">
    <property type="entry name" value="RmlC-like cupins"/>
    <property type="match status" value="1"/>
</dbReference>
<gene>
    <name evidence="1" type="ORF">JEQ17_49010</name>
</gene>
<dbReference type="RefSeq" id="WP_200402234.1">
    <property type="nucleotide sequence ID" value="NZ_CP066832.1"/>
</dbReference>
<sequence length="277" mass="29333">MTDLATGPGPAAGTALLSAAGDGVDRHLSDLLATAANGAPACYLADPGAARAACEGGSDPVLYTAHRDILPPTRALGAEWFADLCVYRPGRLPGGELNRSIGHWNTPAQLEVFEVLSGRVLMITAWHDPSGTPVLNWEACEPGDLVAVPFGAWHQTSVLDGPATVFNIYTDLPGTEQQHTSRHAAQHAEVKYRSSAPVEITAIRAGTGFTLTGSRRGRDHWGRGVRAVEPAWLREAVGPKGLVALHTSACADRMSRLVDAARTHLPQAQPRPEGDRP</sequence>
<evidence type="ECO:0000313" key="1">
    <source>
        <dbReference type="EMBL" id="QQM47508.1"/>
    </source>
</evidence>
<dbReference type="InterPro" id="IPR014710">
    <property type="entry name" value="RmlC-like_jellyroll"/>
</dbReference>
<protein>
    <recommendedName>
        <fullName evidence="3">Cupin</fullName>
    </recommendedName>
</protein>
<reference evidence="1 2" key="1">
    <citation type="submission" date="2020-12" db="EMBL/GenBank/DDBJ databases">
        <title>A novel species.</title>
        <authorList>
            <person name="Li K."/>
        </authorList>
    </citation>
    <scope>NUCLEOTIDE SEQUENCE [LARGE SCALE GENOMIC DNA]</scope>
    <source>
        <strain evidence="1 2">ZYC-3</strain>
        <plasmid evidence="1 2">unnamed1</plasmid>
    </source>
</reference>
<evidence type="ECO:0000313" key="2">
    <source>
        <dbReference type="Proteomes" id="UP000595636"/>
    </source>
</evidence>
<keyword evidence="1" id="KW-0614">Plasmid</keyword>
<keyword evidence="2" id="KW-1185">Reference proteome</keyword>
<dbReference type="Proteomes" id="UP000595636">
    <property type="component" value="Plasmid unnamed1"/>
</dbReference>
<name>A0A7T7L6S2_9ACTN</name>